<comment type="caution">
    <text evidence="2">The sequence shown here is derived from an EMBL/GenBank/DDBJ whole genome shotgun (WGS) entry which is preliminary data.</text>
</comment>
<organism evidence="2 3">
    <name type="scientific">Streptomyces thinghirensis</name>
    <dbReference type="NCBI Taxonomy" id="551547"/>
    <lineage>
        <taxon>Bacteria</taxon>
        <taxon>Bacillati</taxon>
        <taxon>Actinomycetota</taxon>
        <taxon>Actinomycetes</taxon>
        <taxon>Kitasatosporales</taxon>
        <taxon>Streptomycetaceae</taxon>
        <taxon>Streptomyces</taxon>
    </lineage>
</organism>
<accession>A0ABP9TK17</accession>
<dbReference type="RefSeq" id="WP_345638849.1">
    <property type="nucleotide sequence ID" value="NZ_BAABJR010000038.1"/>
</dbReference>
<proteinExistence type="predicted"/>
<reference evidence="3" key="1">
    <citation type="journal article" date="2019" name="Int. J. Syst. Evol. Microbiol.">
        <title>The Global Catalogue of Microorganisms (GCM) 10K type strain sequencing project: providing services to taxonomists for standard genome sequencing and annotation.</title>
        <authorList>
            <consortium name="The Broad Institute Genomics Platform"/>
            <consortium name="The Broad Institute Genome Sequencing Center for Infectious Disease"/>
            <person name="Wu L."/>
            <person name="Ma J."/>
        </authorList>
    </citation>
    <scope>NUCLEOTIDE SEQUENCE [LARGE SCALE GENOMIC DNA]</scope>
    <source>
        <strain evidence="3">JCM 18306</strain>
    </source>
</reference>
<evidence type="ECO:0008006" key="4">
    <source>
        <dbReference type="Google" id="ProtNLM"/>
    </source>
</evidence>
<feature type="region of interest" description="Disordered" evidence="1">
    <location>
        <begin position="37"/>
        <end position="78"/>
    </location>
</feature>
<protein>
    <recommendedName>
        <fullName evidence="4">Acyl-CoA carboxylase subunit epsilon</fullName>
    </recommendedName>
</protein>
<sequence length="78" mass="8699">MDTSVPDQFIRVEKGSPNAEELAALTTVVVALAAARAGQRSDTARGERHTAGWRRPERQFGFRGPRTWRENPPVTDDH</sequence>
<name>A0ABP9TK17_9ACTN</name>
<feature type="compositionally biased region" description="Basic and acidic residues" evidence="1">
    <location>
        <begin position="42"/>
        <end position="60"/>
    </location>
</feature>
<dbReference type="Pfam" id="PF13822">
    <property type="entry name" value="ACC_epsilon"/>
    <property type="match status" value="1"/>
</dbReference>
<dbReference type="Proteomes" id="UP001499878">
    <property type="component" value="Unassembled WGS sequence"/>
</dbReference>
<dbReference type="InterPro" id="IPR032716">
    <property type="entry name" value="ACC_epsilon"/>
</dbReference>
<dbReference type="EMBL" id="BAABJR010000038">
    <property type="protein sequence ID" value="GAA5217943.1"/>
    <property type="molecule type" value="Genomic_DNA"/>
</dbReference>
<gene>
    <name evidence="2" type="ORF">GCM10023323_76800</name>
</gene>
<evidence type="ECO:0000256" key="1">
    <source>
        <dbReference type="SAM" id="MobiDB-lite"/>
    </source>
</evidence>
<evidence type="ECO:0000313" key="3">
    <source>
        <dbReference type="Proteomes" id="UP001499878"/>
    </source>
</evidence>
<keyword evidence="3" id="KW-1185">Reference proteome</keyword>
<evidence type="ECO:0000313" key="2">
    <source>
        <dbReference type="EMBL" id="GAA5217943.1"/>
    </source>
</evidence>